<dbReference type="EMBL" id="JAKEKT020000119">
    <property type="protein sequence ID" value="KAL1635223.1"/>
    <property type="molecule type" value="Genomic_DNA"/>
</dbReference>
<keyword evidence="2" id="KW-0285">Flavoprotein</keyword>
<dbReference type="Pfam" id="PF01565">
    <property type="entry name" value="FAD_binding_4"/>
    <property type="match status" value="1"/>
</dbReference>
<dbReference type="Gene3D" id="3.30.43.10">
    <property type="entry name" value="Uridine Diphospho-n-acetylenolpyruvylglucosamine Reductase, domain 2"/>
    <property type="match status" value="1"/>
</dbReference>
<accession>A0ABR3T769</accession>
<sequence>MAPPRFPERYHDPEYQSTHRELQSNSLIRPLEAVLPPGVSQTDFDRAIKEYTDVVGEDGVFTGQALEDYIDPYELWEAEGKRRMPSGAVCPRSVEELRGVLQISNKYGIPVWTFSRGKNLGYGGPAPRLNGSLSLDLHRMNKIIEVNERFAYAVVEPGVTFADLYEHCAKHKLKVWPSTPSLGWGSVIGNTLDRGTGFTPTATHHQHMCGLEAMLASGDDGASLVRTGQFGISGPPSPSPSAHLSKFAFGPSVDGLFLQSNLGVVTKMGVWLTPAPQAYVACALDVPELADVEALVDAFGALRTEAGLLQASTVYVSGVVEWVAVVKGRRANVWPEGRGVIPEARLRELQRELGFGAWNARFGLYGRKRVVQAQFEELKAILAARVPRGEFRGTLFAAEGEGETLDPTTVPEPHGGFWVGVPSLWSLPMVKFRLPLEEGKGVAAHIDYSPIVPSDGKVVLDWIGTAKAICEAEGFDLMCDFFMHERHVIFVNMMVFDKTDPEQRRAVEAIYQRLFQEGKKRGFSNYRSHVNYMDQVADLYDFNDHAYRRFVESLKDTLDPNGILSPGKQGIWPKKYRDNKETLKSHL</sequence>
<reference evidence="7 8" key="1">
    <citation type="journal article" date="2023" name="Plant Dis.">
        <title>First Report of Diplodia intermedia Causing Canker and Dieback Diseases on Apple Trees in Canada.</title>
        <authorList>
            <person name="Ellouze W."/>
            <person name="Ilyukhin E."/>
            <person name="Sulman M."/>
            <person name="Ali S."/>
        </authorList>
    </citation>
    <scope>NUCLEOTIDE SEQUENCE [LARGE SCALE GENOMIC DNA]</scope>
    <source>
        <strain evidence="7 8">M45-28</strain>
    </source>
</reference>
<dbReference type="Gene3D" id="3.30.465.10">
    <property type="match status" value="1"/>
</dbReference>
<dbReference type="Pfam" id="PF02913">
    <property type="entry name" value="FAD-oxidase_C"/>
    <property type="match status" value="1"/>
</dbReference>
<dbReference type="SUPFAM" id="SSF55103">
    <property type="entry name" value="FAD-linked oxidases, C-terminal domain"/>
    <property type="match status" value="1"/>
</dbReference>
<proteinExistence type="predicted"/>
<dbReference type="Gene3D" id="3.40.462.10">
    <property type="entry name" value="FAD-linked oxidases, C-terminal domain"/>
    <property type="match status" value="1"/>
</dbReference>
<dbReference type="InterPro" id="IPR016164">
    <property type="entry name" value="FAD-linked_Oxase-like_C"/>
</dbReference>
<dbReference type="InterPro" id="IPR016167">
    <property type="entry name" value="FAD-bd_PCMH_sub1"/>
</dbReference>
<dbReference type="Gene3D" id="1.10.45.10">
    <property type="entry name" value="Vanillyl-alcohol Oxidase, Chain A, domain 4"/>
    <property type="match status" value="1"/>
</dbReference>
<dbReference type="InterPro" id="IPR004113">
    <property type="entry name" value="FAD-bd_oxidored_4_C"/>
</dbReference>
<keyword evidence="8" id="KW-1185">Reference proteome</keyword>
<organism evidence="7 8">
    <name type="scientific">Diplodia intermedia</name>
    <dbReference type="NCBI Taxonomy" id="856260"/>
    <lineage>
        <taxon>Eukaryota</taxon>
        <taxon>Fungi</taxon>
        <taxon>Dikarya</taxon>
        <taxon>Ascomycota</taxon>
        <taxon>Pezizomycotina</taxon>
        <taxon>Dothideomycetes</taxon>
        <taxon>Dothideomycetes incertae sedis</taxon>
        <taxon>Botryosphaeriales</taxon>
        <taxon>Botryosphaeriaceae</taxon>
        <taxon>Diplodia</taxon>
    </lineage>
</organism>
<name>A0ABR3T769_9PEZI</name>
<evidence type="ECO:0000256" key="4">
    <source>
        <dbReference type="ARBA" id="ARBA00023002"/>
    </source>
</evidence>
<dbReference type="PANTHER" id="PTHR11748:SF114">
    <property type="entry name" value="ARYL-ALCOHOL OXIDASE VANILLYL-ALCOHOL OXIDASE (AFU_ORTHOLOGUE AFUA_3G09500)-RELATED"/>
    <property type="match status" value="1"/>
</dbReference>
<evidence type="ECO:0000313" key="8">
    <source>
        <dbReference type="Proteomes" id="UP001521184"/>
    </source>
</evidence>
<evidence type="ECO:0000256" key="1">
    <source>
        <dbReference type="ARBA" id="ARBA00001974"/>
    </source>
</evidence>
<comment type="caution">
    <text evidence="7">The sequence shown here is derived from an EMBL/GenBank/DDBJ whole genome shotgun (WGS) entry which is preliminary data.</text>
</comment>
<dbReference type="InterPro" id="IPR036318">
    <property type="entry name" value="FAD-bd_PCMH-like_sf"/>
</dbReference>
<comment type="cofactor">
    <cofactor evidence="1">
        <name>FAD</name>
        <dbReference type="ChEBI" id="CHEBI:57692"/>
    </cofactor>
</comment>
<evidence type="ECO:0000256" key="5">
    <source>
        <dbReference type="SAM" id="MobiDB-lite"/>
    </source>
</evidence>
<dbReference type="InterPro" id="IPR016170">
    <property type="entry name" value="Cytok_DH_C_sf"/>
</dbReference>
<dbReference type="InterPro" id="IPR016169">
    <property type="entry name" value="FAD-bd_PCMH_sub2"/>
</dbReference>
<feature type="domain" description="FAD-binding PCMH-type" evidence="6">
    <location>
        <begin position="81"/>
        <end position="275"/>
    </location>
</feature>
<gene>
    <name evidence="7" type="ORF">SLS58_010344</name>
</gene>
<protein>
    <recommendedName>
        <fullName evidence="6">FAD-binding PCMH-type domain-containing protein</fullName>
    </recommendedName>
</protein>
<keyword evidence="4" id="KW-0560">Oxidoreductase</keyword>
<dbReference type="PANTHER" id="PTHR11748">
    <property type="entry name" value="D-LACTATE DEHYDROGENASE"/>
    <property type="match status" value="1"/>
</dbReference>
<dbReference type="SUPFAM" id="SSF56176">
    <property type="entry name" value="FAD-binding/transporter-associated domain-like"/>
    <property type="match status" value="1"/>
</dbReference>
<dbReference type="InterPro" id="IPR016171">
    <property type="entry name" value="Vanillyl_alc_oxidase_C-sub2"/>
</dbReference>
<evidence type="ECO:0000313" key="7">
    <source>
        <dbReference type="EMBL" id="KAL1635223.1"/>
    </source>
</evidence>
<dbReference type="PROSITE" id="PS51387">
    <property type="entry name" value="FAD_PCMH"/>
    <property type="match status" value="1"/>
</dbReference>
<keyword evidence="3" id="KW-0274">FAD</keyword>
<dbReference type="InterPro" id="IPR006094">
    <property type="entry name" value="Oxid_FAD_bind_N"/>
</dbReference>
<evidence type="ECO:0000256" key="3">
    <source>
        <dbReference type="ARBA" id="ARBA00022827"/>
    </source>
</evidence>
<dbReference type="Proteomes" id="UP001521184">
    <property type="component" value="Unassembled WGS sequence"/>
</dbReference>
<feature type="region of interest" description="Disordered" evidence="5">
    <location>
        <begin position="1"/>
        <end position="22"/>
    </location>
</feature>
<evidence type="ECO:0000256" key="2">
    <source>
        <dbReference type="ARBA" id="ARBA00022630"/>
    </source>
</evidence>
<dbReference type="InterPro" id="IPR016166">
    <property type="entry name" value="FAD-bd_PCMH"/>
</dbReference>
<evidence type="ECO:0000259" key="6">
    <source>
        <dbReference type="PROSITE" id="PS51387"/>
    </source>
</evidence>